<name>A0AAD3TGC3_NEPGR</name>
<dbReference type="Proteomes" id="UP001279734">
    <property type="component" value="Unassembled WGS sequence"/>
</dbReference>
<feature type="compositionally biased region" description="Low complexity" evidence="1">
    <location>
        <begin position="159"/>
        <end position="174"/>
    </location>
</feature>
<evidence type="ECO:0000256" key="1">
    <source>
        <dbReference type="SAM" id="MobiDB-lite"/>
    </source>
</evidence>
<protein>
    <submittedName>
        <fullName evidence="2">Uncharacterized protein</fullName>
    </submittedName>
</protein>
<dbReference type="AlphaFoldDB" id="A0AAD3TGC3"/>
<dbReference type="EMBL" id="BSYO01000035">
    <property type="protein sequence ID" value="GMH29080.1"/>
    <property type="molecule type" value="Genomic_DNA"/>
</dbReference>
<keyword evidence="3" id="KW-1185">Reference proteome</keyword>
<gene>
    <name evidence="2" type="ORF">Nepgr_030923</name>
</gene>
<organism evidence="2 3">
    <name type="scientific">Nepenthes gracilis</name>
    <name type="common">Slender pitcher plant</name>
    <dbReference type="NCBI Taxonomy" id="150966"/>
    <lineage>
        <taxon>Eukaryota</taxon>
        <taxon>Viridiplantae</taxon>
        <taxon>Streptophyta</taxon>
        <taxon>Embryophyta</taxon>
        <taxon>Tracheophyta</taxon>
        <taxon>Spermatophyta</taxon>
        <taxon>Magnoliopsida</taxon>
        <taxon>eudicotyledons</taxon>
        <taxon>Gunneridae</taxon>
        <taxon>Pentapetalae</taxon>
        <taxon>Caryophyllales</taxon>
        <taxon>Nepenthaceae</taxon>
        <taxon>Nepenthes</taxon>
    </lineage>
</organism>
<evidence type="ECO:0000313" key="2">
    <source>
        <dbReference type="EMBL" id="GMH29080.1"/>
    </source>
</evidence>
<reference evidence="2" key="1">
    <citation type="submission" date="2023-05" db="EMBL/GenBank/DDBJ databases">
        <title>Nepenthes gracilis genome sequencing.</title>
        <authorList>
            <person name="Fukushima K."/>
        </authorList>
    </citation>
    <scope>NUCLEOTIDE SEQUENCE</scope>
    <source>
        <strain evidence="2">SING2019-196</strain>
    </source>
</reference>
<evidence type="ECO:0000313" key="3">
    <source>
        <dbReference type="Proteomes" id="UP001279734"/>
    </source>
</evidence>
<accession>A0AAD3TGC3</accession>
<feature type="region of interest" description="Disordered" evidence="1">
    <location>
        <begin position="159"/>
        <end position="187"/>
    </location>
</feature>
<comment type="caution">
    <text evidence="2">The sequence shown here is derived from an EMBL/GenBank/DDBJ whole genome shotgun (WGS) entry which is preliminary data.</text>
</comment>
<proteinExistence type="predicted"/>
<sequence length="217" mass="22847">MNSISIPPFPLADADSCASGSLAGNDLLSSPLRFFDCSFSLCQTLNPSSWANITEEDLKEAPASRPPPDDAVSLGLVMPCVLRSAGIQLKLLVDHQRAVLHQERQQVSFVEALRRGLVTTGVGCLGDGAAPLFIRSITNADRRDAPGIITCSEEVVGSSKSSSSLKPVLPLPKGGDSGPCSNLQHPEDSAAIAFPPANVRVDSAEGFVLKSILKKIE</sequence>